<accession>A0ACC5YXZ8</accession>
<evidence type="ECO:0000313" key="1">
    <source>
        <dbReference type="EMBL" id="MCJ8740477.1"/>
    </source>
</evidence>
<proteinExistence type="predicted"/>
<reference evidence="1" key="1">
    <citation type="submission" date="2020-02" db="EMBL/GenBank/DDBJ databases">
        <title>Genome sequencing of the panga catfish, Pangasius djambal.</title>
        <authorList>
            <person name="Wen M."/>
            <person name="Zahm M."/>
            <person name="Roques C."/>
            <person name="Cabau C."/>
            <person name="Klopp C."/>
            <person name="Donnadieu C."/>
            <person name="Jouanno E."/>
            <person name="Avarre J.-C."/>
            <person name="Campet M."/>
            <person name="Ha T."/>
            <person name="Dugue R."/>
            <person name="Lampietro C."/>
            <person name="Louis A."/>
            <person name="Herpin A."/>
            <person name="Echchiki A."/>
            <person name="Berthelot C."/>
            <person name="Parey E."/>
            <person name="Roest-Crollius H."/>
            <person name="Braasch I."/>
            <person name="Postlethwait J.H."/>
            <person name="Bobe J."/>
            <person name="Montfort J."/>
            <person name="Bouchez O."/>
            <person name="Begum T."/>
            <person name="Schartl M."/>
            <person name="Gustiano R."/>
            <person name="Guiguen Y."/>
        </authorList>
    </citation>
    <scope>NUCLEOTIDE SEQUENCE</scope>
    <source>
        <strain evidence="1">Pdj_M5554</strain>
    </source>
</reference>
<keyword evidence="2" id="KW-1185">Reference proteome</keyword>
<evidence type="ECO:0000313" key="2">
    <source>
        <dbReference type="Proteomes" id="UP000830395"/>
    </source>
</evidence>
<protein>
    <submittedName>
        <fullName evidence="1">Uncharacterized protein</fullName>
    </submittedName>
</protein>
<sequence>MGGVKNLTEQQKEFQEVARKFAREEIIPVASEYDKSGEYPVPLIRRAWELGLMNCHIPEDCGGLGLSSFDSCLITEELAYGCTGVQTAIEANSLGQMPVIIGGNDEQKKKYLGRLTEEPLMCAYCVTEPGAGSDVAGLKTRAEKKGDEYIVNGQKMWITNGGKANWYFLLTRTNPDPKCPTNKAFTGFVVDADTPGIQIGRKQMPVIIGGNDEQKKKYLGRLTEEPLMCAYCVTEPGAGSDVAGLKTRAEKKGDEYIVNGQKMWITNGGKANWYFLLTRTNPDPKCPTNKAFTGFVVDADTPGIQIGRKEMNMGQRCSDTRAITFEDVRIPKENVLIGEGLGFKIAMGAFDKTRPPVAAGATGLAQRALDEATKYSLERKTFGRFIAEHQAVSFMLAEMAMKVELARLAYQRAAWEVDEGRKNTYYASIAKGYAGDIANQVASDAVQIFGGNGFNSEYPVEKLMRDAKIYQIYEGTAQIQRLIISREHLSKYKQ</sequence>
<dbReference type="EMBL" id="CM040988">
    <property type="protein sequence ID" value="MCJ8740477.1"/>
    <property type="molecule type" value="Genomic_DNA"/>
</dbReference>
<gene>
    <name evidence="1" type="ORF">PDJAM_G00059390</name>
</gene>
<organism evidence="1 2">
    <name type="scientific">Pangasius djambal</name>
    <dbReference type="NCBI Taxonomy" id="1691987"/>
    <lineage>
        <taxon>Eukaryota</taxon>
        <taxon>Metazoa</taxon>
        <taxon>Chordata</taxon>
        <taxon>Craniata</taxon>
        <taxon>Vertebrata</taxon>
        <taxon>Euteleostomi</taxon>
        <taxon>Actinopterygii</taxon>
        <taxon>Neopterygii</taxon>
        <taxon>Teleostei</taxon>
        <taxon>Ostariophysi</taxon>
        <taxon>Siluriformes</taxon>
        <taxon>Pangasiidae</taxon>
        <taxon>Pangasius</taxon>
    </lineage>
</organism>
<name>A0ACC5YXZ8_9TELE</name>
<dbReference type="Proteomes" id="UP000830395">
    <property type="component" value="Chromosome 14"/>
</dbReference>
<comment type="caution">
    <text evidence="1">The sequence shown here is derived from an EMBL/GenBank/DDBJ whole genome shotgun (WGS) entry which is preliminary data.</text>
</comment>